<dbReference type="Proteomes" id="UP000680185">
    <property type="component" value="Unassembled WGS sequence"/>
</dbReference>
<dbReference type="PANTHER" id="PTHR11352:SF0">
    <property type="entry name" value="PROLIFERATING CELL NUCLEAR ANTIGEN"/>
    <property type="match status" value="1"/>
</dbReference>
<dbReference type="Proteomes" id="UP000590964">
    <property type="component" value="Unassembled WGS sequence"/>
</dbReference>
<evidence type="ECO:0000313" key="9">
    <source>
        <dbReference type="EMBL" id="HIH33438.1"/>
    </source>
</evidence>
<comment type="function">
    <text evidence="5">Sliding clamp subunit. Responsible for tethering the catalytic subunit of DNA polymerase to DNA during high-speed replication.</text>
</comment>
<evidence type="ECO:0000313" key="11">
    <source>
        <dbReference type="Proteomes" id="UP000590964"/>
    </source>
</evidence>
<evidence type="ECO:0000259" key="7">
    <source>
        <dbReference type="Pfam" id="PF02747"/>
    </source>
</evidence>
<dbReference type="Pfam" id="PF02747">
    <property type="entry name" value="PCNA_C"/>
    <property type="match status" value="1"/>
</dbReference>
<comment type="function">
    <text evidence="3">Sliding clamp subunit that acts as a moving platform for DNA processing. Responsible for tethering the catalytic subunit of DNA polymerase and other proteins to DNA during high-speed replication.</text>
</comment>
<evidence type="ECO:0000259" key="6">
    <source>
        <dbReference type="Pfam" id="PF00705"/>
    </source>
</evidence>
<comment type="similarity">
    <text evidence="1 3 4">Belongs to the PCNA family.</text>
</comment>
<dbReference type="GO" id="GO:0006272">
    <property type="term" value="P:leading strand elongation"/>
    <property type="evidence" value="ECO:0007669"/>
    <property type="project" value="TreeGrafter"/>
</dbReference>
<dbReference type="PANTHER" id="PTHR11352">
    <property type="entry name" value="PROLIFERATING CELL NUCLEAR ANTIGEN"/>
    <property type="match status" value="1"/>
</dbReference>
<dbReference type="InterPro" id="IPR000730">
    <property type="entry name" value="Pr_cel_nuc_antig"/>
</dbReference>
<evidence type="ECO:0000256" key="5">
    <source>
        <dbReference type="RuleBase" id="RU003673"/>
    </source>
</evidence>
<dbReference type="Gene3D" id="3.70.10.10">
    <property type="match status" value="1"/>
</dbReference>
<dbReference type="GO" id="GO:0030337">
    <property type="term" value="F:DNA polymerase processivity factor activity"/>
    <property type="evidence" value="ECO:0007669"/>
    <property type="project" value="UniProtKB-UniRule"/>
</dbReference>
<gene>
    <name evidence="3 8" type="primary">pcn</name>
    <name evidence="8" type="ORF">HA222_00290</name>
    <name evidence="9" type="ORF">HA227_04260</name>
    <name evidence="10" type="ORF">J4478_04490</name>
</gene>
<feature type="domain" description="Proliferating cell nuclear antigen PCNA C-terminal" evidence="7">
    <location>
        <begin position="126"/>
        <end position="244"/>
    </location>
</feature>
<dbReference type="PRINTS" id="PR00339">
    <property type="entry name" value="PCNACYCLIN"/>
</dbReference>
<protein>
    <recommendedName>
        <fullName evidence="3">DNA polymerase sliding clamp</fullName>
    </recommendedName>
    <alternativeName>
        <fullName evidence="3">Proliferating cell nuclear antigen homolog</fullName>
        <shortName evidence="3">PCNA</shortName>
    </alternativeName>
</protein>
<reference evidence="10" key="2">
    <citation type="submission" date="2021-03" db="EMBL/GenBank/DDBJ databases">
        <authorList>
            <person name="Jaffe A."/>
        </authorList>
    </citation>
    <scope>NUCLEOTIDE SEQUENCE</scope>
    <source>
        <strain evidence="10">RIFCSPLOWO2_01_FULL_43_13</strain>
    </source>
</reference>
<dbReference type="InterPro" id="IPR022649">
    <property type="entry name" value="Pr_cel_nuc_antig_C"/>
</dbReference>
<dbReference type="GO" id="GO:0003677">
    <property type="term" value="F:DNA binding"/>
    <property type="evidence" value="ECO:0007669"/>
    <property type="project" value="UniProtKB-UniRule"/>
</dbReference>
<evidence type="ECO:0000256" key="1">
    <source>
        <dbReference type="ARBA" id="ARBA00010462"/>
    </source>
</evidence>
<comment type="caution">
    <text evidence="8">The sequence shown here is derived from an EMBL/GenBank/DDBJ whole genome shotgun (WGS) entry which is preliminary data.</text>
</comment>
<dbReference type="AlphaFoldDB" id="A0A7J4JTV3"/>
<dbReference type="Pfam" id="PF00705">
    <property type="entry name" value="PCNA_N"/>
    <property type="match status" value="1"/>
</dbReference>
<dbReference type="SUPFAM" id="SSF55979">
    <property type="entry name" value="DNA clamp"/>
    <property type="match status" value="2"/>
</dbReference>
<feature type="domain" description="Proliferating cell nuclear antigen PCNA N-terminal" evidence="6">
    <location>
        <begin position="4"/>
        <end position="109"/>
    </location>
</feature>
<reference evidence="9 11" key="1">
    <citation type="journal article" date="2020" name="bioRxiv">
        <title>A rank-normalized archaeal taxonomy based on genome phylogeny resolves widespread incomplete and uneven classifications.</title>
        <authorList>
            <person name="Rinke C."/>
            <person name="Chuvochina M."/>
            <person name="Mussig A.J."/>
            <person name="Chaumeil P.-A."/>
            <person name="Waite D.W."/>
            <person name="Whitman W.B."/>
            <person name="Parks D.H."/>
            <person name="Hugenholtz P."/>
        </authorList>
    </citation>
    <scope>NUCLEOTIDE SEQUENCE [LARGE SCALE GENOMIC DNA]</scope>
    <source>
        <strain evidence="9">UBA10036</strain>
    </source>
</reference>
<dbReference type="EMBL" id="DUFW01000003">
    <property type="protein sequence ID" value="HIH21088.1"/>
    <property type="molecule type" value="Genomic_DNA"/>
</dbReference>
<comment type="subunit">
    <text evidence="3">Homotrimer. The subunits circularize to form a toroid; DNA passes through its center. Replication factor C (RFC) is required to load the toroid on the DNA.</text>
</comment>
<proteinExistence type="inferred from homology"/>
<dbReference type="EMBL" id="JAGVWB010000030">
    <property type="protein sequence ID" value="MBS3058631.1"/>
    <property type="molecule type" value="Genomic_DNA"/>
</dbReference>
<evidence type="ECO:0000313" key="8">
    <source>
        <dbReference type="EMBL" id="HIH21088.1"/>
    </source>
</evidence>
<dbReference type="InterPro" id="IPR022648">
    <property type="entry name" value="Pr_cel_nuc_antig_N"/>
</dbReference>
<accession>A0A7J4JTV3</accession>
<dbReference type="NCBIfam" id="TIGR00590">
    <property type="entry name" value="pcna"/>
    <property type="match status" value="1"/>
</dbReference>
<dbReference type="Proteomes" id="UP000527315">
    <property type="component" value="Unassembled WGS sequence"/>
</dbReference>
<dbReference type="InterPro" id="IPR046938">
    <property type="entry name" value="DNA_clamp_sf"/>
</dbReference>
<keyword evidence="3 4" id="KW-0235">DNA replication</keyword>
<reference evidence="10" key="3">
    <citation type="submission" date="2021-05" db="EMBL/GenBank/DDBJ databases">
        <title>Protein family content uncovers lineage relationships and bacterial pathway maintenance mechanisms in DPANN archaea.</title>
        <authorList>
            <person name="Castelle C.J."/>
            <person name="Meheust R."/>
            <person name="Jaffe A.L."/>
            <person name="Seitz K."/>
            <person name="Gong X."/>
            <person name="Baker B.J."/>
            <person name="Banfield J.F."/>
        </authorList>
    </citation>
    <scope>NUCLEOTIDE SEQUENCE</scope>
    <source>
        <strain evidence="10">RIFCSPLOWO2_01_FULL_43_13</strain>
    </source>
</reference>
<evidence type="ECO:0000313" key="10">
    <source>
        <dbReference type="EMBL" id="MBS3058631.1"/>
    </source>
</evidence>
<sequence>MARLVLENAAEFRKCIEAISVLIDEAEFVLEKDSLSLKATDPSQISMVDFRLPKKAFKEFELSSPSKIGLDLDYLSQIVSRAKASDVLEIELDSENSRLKLSFKGSSKRSFNIPLLDISRQELPTPKIEFEASLKIKAGELQEGLKDASLIASHITIGVQNDNFIMKANSSKGFWEHESSKKDGALVELQVKKEGTAMFPLDYLQDMLKAASSDTIVSIGLKANHPVNLAYNIGEASISYYLAPRIES</sequence>
<dbReference type="HAMAP" id="MF_00317">
    <property type="entry name" value="DNApol_clamp_arch"/>
    <property type="match status" value="1"/>
</dbReference>
<dbReference type="CDD" id="cd00577">
    <property type="entry name" value="PCNA"/>
    <property type="match status" value="1"/>
</dbReference>
<dbReference type="EMBL" id="DUFJ01000094">
    <property type="protein sequence ID" value="HIH33438.1"/>
    <property type="molecule type" value="Genomic_DNA"/>
</dbReference>
<evidence type="ECO:0000256" key="3">
    <source>
        <dbReference type="HAMAP-Rule" id="MF_00317"/>
    </source>
</evidence>
<dbReference type="GO" id="GO:0006275">
    <property type="term" value="P:regulation of DNA replication"/>
    <property type="evidence" value="ECO:0007669"/>
    <property type="project" value="UniProtKB-UniRule"/>
</dbReference>
<evidence type="ECO:0000256" key="2">
    <source>
        <dbReference type="ARBA" id="ARBA00023125"/>
    </source>
</evidence>
<evidence type="ECO:0000256" key="4">
    <source>
        <dbReference type="RuleBase" id="RU003671"/>
    </source>
</evidence>
<keyword evidence="2 3" id="KW-0238">DNA-binding</keyword>
<organism evidence="8 11">
    <name type="scientific">Candidatus Iainarchaeum sp</name>
    <dbReference type="NCBI Taxonomy" id="3101447"/>
    <lineage>
        <taxon>Archaea</taxon>
        <taxon>Candidatus Iainarchaeota</taxon>
        <taxon>Candidatus Iainarchaeia</taxon>
        <taxon>Candidatus Iainarchaeales</taxon>
        <taxon>Candidatus Iainarchaeaceae</taxon>
        <taxon>Candidatus Iainarchaeum</taxon>
    </lineage>
</organism>
<name>A0A7J4JTV3_9ARCH</name>